<name>D9PNH4_9ZZZZ</name>
<reference evidence="2" key="2">
    <citation type="journal article" date="2011" name="Microb. Ecol.">
        <title>Taxonomic and Functional Metagenomic Profiling of the Microbial Community in the Anoxic Sediment of a Sub-saline Shallow Lake (Laguna de Carrizo, Central Spain).</title>
        <authorList>
            <person name="Ferrer M."/>
            <person name="Guazzaroni M.E."/>
            <person name="Richter M."/>
            <person name="Garcia-Salamanca A."/>
            <person name="Yarza P."/>
            <person name="Suarez-Suarez A."/>
            <person name="Solano J."/>
            <person name="Alcaide M."/>
            <person name="van Dillewijn P."/>
            <person name="Molina-Henares M.A."/>
            <person name="Lopez-Cortes N."/>
            <person name="Al-Ramahi Y."/>
            <person name="Guerrero C."/>
            <person name="Acosta A."/>
            <person name="de Eugenio L.I."/>
            <person name="Martinez V."/>
            <person name="Marques S."/>
            <person name="Rojo F."/>
            <person name="Santero E."/>
            <person name="Genilloud O."/>
            <person name="Perez-Perez J."/>
            <person name="Rossello-Mora R."/>
            <person name="Ramos J.L."/>
        </authorList>
    </citation>
    <scope>NUCLEOTIDE SEQUENCE</scope>
</reference>
<dbReference type="EMBL" id="ADZX01000963">
    <property type="protein sequence ID" value="EFK94891.1"/>
    <property type="molecule type" value="Genomic_DNA"/>
</dbReference>
<dbReference type="Pfam" id="PF00395">
    <property type="entry name" value="SLH"/>
    <property type="match status" value="2"/>
</dbReference>
<dbReference type="PANTHER" id="PTHR43308">
    <property type="entry name" value="OUTER MEMBRANE PROTEIN ALPHA-RELATED"/>
    <property type="match status" value="1"/>
</dbReference>
<dbReference type="InterPro" id="IPR001119">
    <property type="entry name" value="SLH_dom"/>
</dbReference>
<evidence type="ECO:0000313" key="2">
    <source>
        <dbReference type="EMBL" id="EFK94891.1"/>
    </source>
</evidence>
<evidence type="ECO:0000259" key="1">
    <source>
        <dbReference type="PROSITE" id="PS51272"/>
    </source>
</evidence>
<dbReference type="PROSITE" id="PS51272">
    <property type="entry name" value="SLH"/>
    <property type="match status" value="3"/>
</dbReference>
<organism evidence="2">
    <name type="scientific">sediment metagenome</name>
    <dbReference type="NCBI Taxonomy" id="749907"/>
    <lineage>
        <taxon>unclassified sequences</taxon>
        <taxon>metagenomes</taxon>
        <taxon>ecological metagenomes</taxon>
    </lineage>
</organism>
<accession>D9PNH4</accession>
<gene>
    <name evidence="2" type="primary">ancA</name>
    <name evidence="2" type="ORF">LDC_3107</name>
</gene>
<protein>
    <submittedName>
        <fullName evidence="2">Cellulosome-anchoring protein</fullName>
    </submittedName>
</protein>
<feature type="domain" description="SLH" evidence="1">
    <location>
        <begin position="19"/>
        <end position="82"/>
    </location>
</feature>
<comment type="caution">
    <text evidence="2">The sequence shown here is derived from an EMBL/GenBank/DDBJ whole genome shotgun (WGS) entry which is preliminary data.</text>
</comment>
<feature type="domain" description="SLH" evidence="1">
    <location>
        <begin position="83"/>
        <end position="144"/>
    </location>
</feature>
<reference evidence="2" key="1">
    <citation type="submission" date="2010-07" db="EMBL/GenBank/DDBJ databases">
        <authorList>
            <consortium name="CONSOLIDER consortium CSD2007-00005"/>
            <person name="Guazzaroni M.-E."/>
            <person name="Richter M."/>
            <person name="Garcia-Salamanca A."/>
            <person name="Yarza P."/>
            <person name="Ferrer M."/>
        </authorList>
    </citation>
    <scope>NUCLEOTIDE SEQUENCE</scope>
</reference>
<dbReference type="InterPro" id="IPR051465">
    <property type="entry name" value="Cell_Envelope_Struct_Comp"/>
</dbReference>
<dbReference type="AlphaFoldDB" id="D9PNH4"/>
<proteinExistence type="predicted"/>
<sequence length="325" mass="36041">MKRLILLISVIFLFSFNVTAQSFSDVSENNQYYSAIESLKNLGIVMGFADGTFKPENPVTRAEALKMVLKSAEIDSPETTNLPDFSDVLAGEWYIKFLVKALELNIINGNPDGTFAPARMVNKAEFLKMLLMAFKIDLSKHQNPVDIISSDVKVGDWFLPYFSYAKTVGIIYPTLDNRLEPGKYLNRGETAEIIYRLLIIIKGGDTQKMLNIAESNLISVLVQLNANNSEKAIEYANSAVFYTEQALIISPDTNLVKGANQIALGFKELCLAYKSGLENDDDSLKSHVAMAKSYASKALEYDQSLSDLSNKINSEAEVLSNQINS</sequence>
<dbReference type="PANTHER" id="PTHR43308:SF5">
    <property type="entry name" value="S-LAYER PROTEIN _ PEPTIDOGLYCAN ENDO-BETA-N-ACETYLGLUCOSAMINIDASE"/>
    <property type="match status" value="1"/>
</dbReference>
<feature type="domain" description="SLH" evidence="1">
    <location>
        <begin position="145"/>
        <end position="208"/>
    </location>
</feature>